<proteinExistence type="predicted"/>
<name>A0A9D9E229_9SPIO</name>
<protein>
    <submittedName>
        <fullName evidence="1">Uncharacterized protein</fullName>
    </submittedName>
</protein>
<organism evidence="1 2">
    <name type="scientific">Candidatus Ornithospirochaeta stercoripullorum</name>
    <dbReference type="NCBI Taxonomy" id="2840899"/>
    <lineage>
        <taxon>Bacteria</taxon>
        <taxon>Pseudomonadati</taxon>
        <taxon>Spirochaetota</taxon>
        <taxon>Spirochaetia</taxon>
        <taxon>Spirochaetales</taxon>
        <taxon>Spirochaetaceae</taxon>
        <taxon>Spirochaetaceae incertae sedis</taxon>
        <taxon>Candidatus Ornithospirochaeta</taxon>
    </lineage>
</organism>
<dbReference type="Proteomes" id="UP000823615">
    <property type="component" value="Unassembled WGS sequence"/>
</dbReference>
<comment type="caution">
    <text evidence="1">The sequence shown here is derived from an EMBL/GenBank/DDBJ whole genome shotgun (WGS) entry which is preliminary data.</text>
</comment>
<evidence type="ECO:0000313" key="1">
    <source>
        <dbReference type="EMBL" id="MBO8435659.1"/>
    </source>
</evidence>
<gene>
    <name evidence="1" type="ORF">IAA97_01595</name>
</gene>
<reference evidence="1" key="2">
    <citation type="journal article" date="2021" name="PeerJ">
        <title>Extensive microbial diversity within the chicken gut microbiome revealed by metagenomics and culture.</title>
        <authorList>
            <person name="Gilroy R."/>
            <person name="Ravi A."/>
            <person name="Getino M."/>
            <person name="Pursley I."/>
            <person name="Horton D.L."/>
            <person name="Alikhan N.F."/>
            <person name="Baker D."/>
            <person name="Gharbi K."/>
            <person name="Hall N."/>
            <person name="Watson M."/>
            <person name="Adriaenssens E.M."/>
            <person name="Foster-Nyarko E."/>
            <person name="Jarju S."/>
            <person name="Secka A."/>
            <person name="Antonio M."/>
            <person name="Oren A."/>
            <person name="Chaudhuri R.R."/>
            <person name="La Ragione R."/>
            <person name="Hildebrand F."/>
            <person name="Pallen M.J."/>
        </authorList>
    </citation>
    <scope>NUCLEOTIDE SEQUENCE</scope>
    <source>
        <strain evidence="1">7293</strain>
    </source>
</reference>
<dbReference type="EMBL" id="JADIMT010000028">
    <property type="protein sequence ID" value="MBO8435659.1"/>
    <property type="molecule type" value="Genomic_DNA"/>
</dbReference>
<sequence length="104" mass="11979">MRRSITVFPRLSDKEVFAVVETRKQYARAFNMSAECLINNSSTSKRFLHKVQYERIKGECPSLPTGLIQCARDVAVEAVKTWNVKKTKLKQKHPKKAGRMKRPS</sequence>
<evidence type="ECO:0000313" key="2">
    <source>
        <dbReference type="Proteomes" id="UP000823615"/>
    </source>
</evidence>
<feature type="non-terminal residue" evidence="1">
    <location>
        <position position="104"/>
    </location>
</feature>
<dbReference type="AlphaFoldDB" id="A0A9D9E229"/>
<accession>A0A9D9E229</accession>
<reference evidence="1" key="1">
    <citation type="submission" date="2020-10" db="EMBL/GenBank/DDBJ databases">
        <authorList>
            <person name="Gilroy R."/>
        </authorList>
    </citation>
    <scope>NUCLEOTIDE SEQUENCE</scope>
    <source>
        <strain evidence="1">7293</strain>
    </source>
</reference>